<comment type="caution">
    <text evidence="5">The sequence shown here is derived from an EMBL/GenBank/DDBJ whole genome shotgun (WGS) entry which is preliminary data.</text>
</comment>
<dbReference type="PANTHER" id="PTHR43649">
    <property type="entry name" value="ARABINOSE-BINDING PROTEIN-RELATED"/>
    <property type="match status" value="1"/>
</dbReference>
<accession>A0ABU0J720</accession>
<reference evidence="5 6" key="1">
    <citation type="submission" date="2023-07" db="EMBL/GenBank/DDBJ databases">
        <title>Genomic Encyclopedia of Type Strains, Phase IV (KMG-IV): sequencing the most valuable type-strain genomes for metagenomic binning, comparative biology and taxonomic classification.</title>
        <authorList>
            <person name="Goeker M."/>
        </authorList>
    </citation>
    <scope>NUCLEOTIDE SEQUENCE [LARGE SCALE GENOMIC DNA]</scope>
    <source>
        <strain evidence="5 6">DSM 19619</strain>
    </source>
</reference>
<dbReference type="RefSeq" id="WP_307271717.1">
    <property type="nucleotide sequence ID" value="NZ_JAUSVX010000003.1"/>
</dbReference>
<dbReference type="Proteomes" id="UP001242480">
    <property type="component" value="Unassembled WGS sequence"/>
</dbReference>
<dbReference type="EMBL" id="JAUSVX010000003">
    <property type="protein sequence ID" value="MDQ0469258.1"/>
    <property type="molecule type" value="Genomic_DNA"/>
</dbReference>
<dbReference type="InterPro" id="IPR050490">
    <property type="entry name" value="Bact_solute-bd_prot1"/>
</dbReference>
<proteinExistence type="inferred from homology"/>
<evidence type="ECO:0000313" key="6">
    <source>
        <dbReference type="Proteomes" id="UP001242480"/>
    </source>
</evidence>
<feature type="chain" id="PRO_5046666716" evidence="4">
    <location>
        <begin position="20"/>
        <end position="441"/>
    </location>
</feature>
<sequence>MKTLLLSTMLALGAFAANATDITVATVNNPDMALMEKLSTEFTKAHPDITVKFVVLPDAVLRQNITQDVAVGGGRYDIVTVGPFEVQAGWVTNKWLAPLTPMFDSLPAEAKAKYDLDDLIPTIRGAMTVDDELYGLPFYGESSFTMYRKDLFEKAGIEMPDQPTWTQVAEAACKLNDPANGIYGIAMKGVPDYGQLAPFITFMHSYGAKWFDETWQPQINSPAFKKAFTAYTDLVKTCGAPGAPSIGFNEALTLMSQGKAAIWVDATVAAGFLADEKTSKVAGKIGYAEAPTEGSRNGSAWLYTWALAIVNSSKQKDASFEFIRWATSKDYVDLVARTEGALRIPPGTRTSTYSRADYVKAAPFAPVVLKAIQAADMKKPAKDPVPYTGTAQVNIPEYAAWAAEFGQNFSAVIAGSLTVDEALDRSQQAAERVMTDAGYIK</sequence>
<keyword evidence="3" id="KW-0574">Periplasm</keyword>
<evidence type="ECO:0000256" key="4">
    <source>
        <dbReference type="SAM" id="SignalP"/>
    </source>
</evidence>
<organism evidence="5 6">
    <name type="scientific">Labrys wisconsinensis</name>
    <dbReference type="NCBI Taxonomy" id="425677"/>
    <lineage>
        <taxon>Bacteria</taxon>
        <taxon>Pseudomonadati</taxon>
        <taxon>Pseudomonadota</taxon>
        <taxon>Alphaproteobacteria</taxon>
        <taxon>Hyphomicrobiales</taxon>
        <taxon>Xanthobacteraceae</taxon>
        <taxon>Labrys</taxon>
    </lineage>
</organism>
<dbReference type="Pfam" id="PF01547">
    <property type="entry name" value="SBP_bac_1"/>
    <property type="match status" value="1"/>
</dbReference>
<evidence type="ECO:0000256" key="3">
    <source>
        <dbReference type="ARBA" id="ARBA00022764"/>
    </source>
</evidence>
<keyword evidence="4" id="KW-0732">Signal</keyword>
<gene>
    <name evidence="5" type="ORF">QO011_002269</name>
</gene>
<evidence type="ECO:0000313" key="5">
    <source>
        <dbReference type="EMBL" id="MDQ0469258.1"/>
    </source>
</evidence>
<evidence type="ECO:0000256" key="2">
    <source>
        <dbReference type="ARBA" id="ARBA00008520"/>
    </source>
</evidence>
<name>A0ABU0J720_9HYPH</name>
<feature type="signal peptide" evidence="4">
    <location>
        <begin position="1"/>
        <end position="19"/>
    </location>
</feature>
<dbReference type="Gene3D" id="3.40.190.10">
    <property type="entry name" value="Periplasmic binding protein-like II"/>
    <property type="match status" value="2"/>
</dbReference>
<keyword evidence="6" id="KW-1185">Reference proteome</keyword>
<dbReference type="SUPFAM" id="SSF53850">
    <property type="entry name" value="Periplasmic binding protein-like II"/>
    <property type="match status" value="1"/>
</dbReference>
<dbReference type="InterPro" id="IPR006059">
    <property type="entry name" value="SBP"/>
</dbReference>
<comment type="similarity">
    <text evidence="2">Belongs to the bacterial solute-binding protein 1 family.</text>
</comment>
<evidence type="ECO:0000256" key="1">
    <source>
        <dbReference type="ARBA" id="ARBA00004418"/>
    </source>
</evidence>
<protein>
    <submittedName>
        <fullName evidence="5">Sorbitol/mannitol transport system substrate-binding protein</fullName>
    </submittedName>
</protein>
<dbReference type="CDD" id="cd13585">
    <property type="entry name" value="PBP2_TMBP_like"/>
    <property type="match status" value="1"/>
</dbReference>
<dbReference type="PANTHER" id="PTHR43649:SF12">
    <property type="entry name" value="DIACETYLCHITOBIOSE BINDING PROTEIN DASA"/>
    <property type="match status" value="1"/>
</dbReference>
<comment type="subcellular location">
    <subcellularLocation>
        <location evidence="1">Periplasm</location>
    </subcellularLocation>
</comment>